<reference evidence="3 4" key="1">
    <citation type="journal article" date="2015" name="J. Biotechnol.">
        <title>Complete genome sequence of a malodorant-producing acetogen, Clostridium scatologenes ATCC 25775(T).</title>
        <authorList>
            <person name="Zhu Z."/>
            <person name="Guo T."/>
            <person name="Zheng H."/>
            <person name="Song T."/>
            <person name="Ouyang P."/>
            <person name="Xie J."/>
        </authorList>
    </citation>
    <scope>NUCLEOTIDE SEQUENCE [LARGE SCALE GENOMIC DNA]</scope>
    <source>
        <strain evidence="3 4">ATCC 25775</strain>
    </source>
</reference>
<dbReference type="STRING" id="1548.CSCA_2926"/>
<feature type="transmembrane region" description="Helical" evidence="1">
    <location>
        <begin position="76"/>
        <end position="98"/>
    </location>
</feature>
<keyword evidence="1" id="KW-1133">Transmembrane helix</keyword>
<dbReference type="SUPFAM" id="SSF48317">
    <property type="entry name" value="Acid phosphatase/Vanadium-dependent haloperoxidase"/>
    <property type="match status" value="1"/>
</dbReference>
<evidence type="ECO:0000313" key="3">
    <source>
        <dbReference type="EMBL" id="AKA70051.1"/>
    </source>
</evidence>
<dbReference type="EMBL" id="CP009933">
    <property type="protein sequence ID" value="AKA70051.1"/>
    <property type="molecule type" value="Genomic_DNA"/>
</dbReference>
<keyword evidence="4" id="KW-1185">Reference proteome</keyword>
<gene>
    <name evidence="3" type="ORF">CSCA_2926</name>
</gene>
<protein>
    <recommendedName>
        <fullName evidence="2">Inositolphosphotransferase Aur1/Ipt1 domain-containing protein</fullName>
    </recommendedName>
</protein>
<evidence type="ECO:0000313" key="4">
    <source>
        <dbReference type="Proteomes" id="UP000033115"/>
    </source>
</evidence>
<sequence length="217" mass="25359">MKLLKKNLIPLTLMLLIPIETIIYGVLNNSLRGVHYLVTPIDNFIPFLKIFVIPYLLYYPFIGFTLIYLCFYYREVYYKTICSLLLGMLICYLVYFIFQTATPRPELQGNDFFTNVARFIYGKDNPFNCFPSIHVLTSYLMIKGIMKSGEKNLLIKASIWLVGLSIILSTQFIKQHVILDLISGIMLANVIYRMVDNFNLEIFPLWIRKLYSLDTTK</sequence>
<feature type="transmembrane region" description="Helical" evidence="1">
    <location>
        <begin position="47"/>
        <end position="69"/>
    </location>
</feature>
<feature type="transmembrane region" description="Helical" evidence="1">
    <location>
        <begin position="7"/>
        <end position="27"/>
    </location>
</feature>
<dbReference type="Proteomes" id="UP000033115">
    <property type="component" value="Chromosome"/>
</dbReference>
<dbReference type="HOGENOM" id="CLU_102949_1_1_9"/>
<evidence type="ECO:0000259" key="2">
    <source>
        <dbReference type="Pfam" id="PF14378"/>
    </source>
</evidence>
<proteinExistence type="predicted"/>
<name>A0A0E3GRB9_CLOSL</name>
<feature type="domain" description="Inositolphosphotransferase Aur1/Ipt1" evidence="2">
    <location>
        <begin position="52"/>
        <end position="192"/>
    </location>
</feature>
<dbReference type="KEGG" id="csq:CSCA_2926"/>
<keyword evidence="1" id="KW-0472">Membrane</keyword>
<dbReference type="Pfam" id="PF14378">
    <property type="entry name" value="PAP2_3"/>
    <property type="match status" value="1"/>
</dbReference>
<keyword evidence="1" id="KW-0812">Transmembrane</keyword>
<evidence type="ECO:0000256" key="1">
    <source>
        <dbReference type="SAM" id="Phobius"/>
    </source>
</evidence>
<dbReference type="RefSeq" id="WP_029161373.1">
    <property type="nucleotide sequence ID" value="NZ_CP009933.1"/>
</dbReference>
<dbReference type="AlphaFoldDB" id="A0A0E3GRB9"/>
<dbReference type="InterPro" id="IPR026841">
    <property type="entry name" value="Aur1/Ipt1"/>
</dbReference>
<dbReference type="InterPro" id="IPR036938">
    <property type="entry name" value="PAP2/HPO_sf"/>
</dbReference>
<dbReference type="GO" id="GO:0016020">
    <property type="term" value="C:membrane"/>
    <property type="evidence" value="ECO:0007669"/>
    <property type="project" value="UniProtKB-SubCell"/>
</dbReference>
<accession>A0A0E3GRB9</accession>
<organism evidence="3 4">
    <name type="scientific">Clostridium scatologenes</name>
    <dbReference type="NCBI Taxonomy" id="1548"/>
    <lineage>
        <taxon>Bacteria</taxon>
        <taxon>Bacillati</taxon>
        <taxon>Bacillota</taxon>
        <taxon>Clostridia</taxon>
        <taxon>Eubacteriales</taxon>
        <taxon>Clostridiaceae</taxon>
        <taxon>Clostridium</taxon>
    </lineage>
</organism>